<dbReference type="SUPFAM" id="SSF53335">
    <property type="entry name" value="S-adenosyl-L-methionine-dependent methyltransferases"/>
    <property type="match status" value="1"/>
</dbReference>
<dbReference type="Proteomes" id="UP000634647">
    <property type="component" value="Unassembled WGS sequence"/>
</dbReference>
<evidence type="ECO:0000313" key="4">
    <source>
        <dbReference type="Proteomes" id="UP000199541"/>
    </source>
</evidence>
<reference evidence="2" key="3">
    <citation type="submission" date="2023-06" db="EMBL/GenBank/DDBJ databases">
        <authorList>
            <person name="Sun Q."/>
            <person name="Zhou Y."/>
        </authorList>
    </citation>
    <scope>NUCLEOTIDE SEQUENCE</scope>
    <source>
        <strain evidence="2">CGMCC 1.10859</strain>
    </source>
</reference>
<dbReference type="EMBL" id="FNOB01000023">
    <property type="protein sequence ID" value="SDX65901.1"/>
    <property type="molecule type" value="Genomic_DNA"/>
</dbReference>
<evidence type="ECO:0000313" key="5">
    <source>
        <dbReference type="Proteomes" id="UP000634647"/>
    </source>
</evidence>
<accession>A0AAN5A0X4</accession>
<dbReference type="InterPro" id="IPR006342">
    <property type="entry name" value="FkbM_mtfrase"/>
</dbReference>
<protein>
    <submittedName>
        <fullName evidence="3">Methyltransferase FkbM domain-containing protein</fullName>
    </submittedName>
</protein>
<dbReference type="GO" id="GO:0032259">
    <property type="term" value="P:methylation"/>
    <property type="evidence" value="ECO:0007669"/>
    <property type="project" value="UniProtKB-KW"/>
</dbReference>
<comment type="caution">
    <text evidence="2">The sequence shown here is derived from an EMBL/GenBank/DDBJ whole genome shotgun (WGS) entry which is preliminary data.</text>
</comment>
<keyword evidence="3" id="KW-0808">Transferase</keyword>
<dbReference type="Proteomes" id="UP000199541">
    <property type="component" value="Unassembled WGS sequence"/>
</dbReference>
<reference evidence="3 4" key="2">
    <citation type="submission" date="2016-10" db="EMBL/GenBank/DDBJ databases">
        <authorList>
            <person name="Varghese N."/>
            <person name="Submissions S."/>
        </authorList>
    </citation>
    <scope>NUCLEOTIDE SEQUENCE [LARGE SCALE GENOMIC DNA]</scope>
    <source>
        <strain evidence="3 4">DSM 24802</strain>
    </source>
</reference>
<proteinExistence type="predicted"/>
<dbReference type="GO" id="GO:0008168">
    <property type="term" value="F:methyltransferase activity"/>
    <property type="evidence" value="ECO:0007669"/>
    <property type="project" value="UniProtKB-KW"/>
</dbReference>
<evidence type="ECO:0000313" key="2">
    <source>
        <dbReference type="EMBL" id="GHE05144.1"/>
    </source>
</evidence>
<keyword evidence="4" id="KW-1185">Reference proteome</keyword>
<dbReference type="InterPro" id="IPR029063">
    <property type="entry name" value="SAM-dependent_MTases_sf"/>
</dbReference>
<dbReference type="EMBL" id="BNAB01000021">
    <property type="protein sequence ID" value="GHE05144.1"/>
    <property type="molecule type" value="Genomic_DNA"/>
</dbReference>
<keyword evidence="3" id="KW-0489">Methyltransferase</keyword>
<organism evidence="2 5">
    <name type="scientific">Allgaiera indica</name>
    <dbReference type="NCBI Taxonomy" id="765699"/>
    <lineage>
        <taxon>Bacteria</taxon>
        <taxon>Pseudomonadati</taxon>
        <taxon>Pseudomonadota</taxon>
        <taxon>Alphaproteobacteria</taxon>
        <taxon>Rhodobacterales</taxon>
        <taxon>Paracoccaceae</taxon>
        <taxon>Allgaiera</taxon>
    </lineage>
</organism>
<name>A0AAN5A0X4_9RHOB</name>
<reference evidence="2" key="1">
    <citation type="journal article" date="2014" name="Int. J. Syst. Evol. Microbiol.">
        <title>Complete genome sequence of Corynebacterium casei LMG S-19264T (=DSM 44701T), isolated from a smear-ripened cheese.</title>
        <authorList>
            <consortium name="US DOE Joint Genome Institute (JGI-PGF)"/>
            <person name="Walter F."/>
            <person name="Albersmeier A."/>
            <person name="Kalinowski J."/>
            <person name="Ruckert C."/>
        </authorList>
    </citation>
    <scope>NUCLEOTIDE SEQUENCE</scope>
    <source>
        <strain evidence="2">CGMCC 1.10859</strain>
    </source>
</reference>
<dbReference type="Pfam" id="PF05050">
    <property type="entry name" value="Methyltransf_21"/>
    <property type="match status" value="1"/>
</dbReference>
<gene>
    <name evidence="2" type="ORF">GCM10008024_34910</name>
    <name evidence="3" type="ORF">SAMN05444006_12317</name>
</gene>
<evidence type="ECO:0000313" key="3">
    <source>
        <dbReference type="EMBL" id="SDX65901.1"/>
    </source>
</evidence>
<evidence type="ECO:0000259" key="1">
    <source>
        <dbReference type="Pfam" id="PF05050"/>
    </source>
</evidence>
<dbReference type="AlphaFoldDB" id="A0AAN5A0X4"/>
<sequence>MRAVLARLNKKRLYRRHARKANAEAWQKYAALSAQERALIAATLSHFRPVETGHPLVRCGPNQDGGYLLPDDLAGLTALYSPGVSDTTGFDLEMAESGLACFLADGSVDRPSHLHPNMRFEKMMIGPAMADGYMTLDSWVSRTAPSSGDLLMQMDIEGSEYDVLLCASEKLLSRFRIIVLEMHFIDRMLFGPDRDRLDRLFRHLARTHVLCHTHVNNVAAPVRIGKALVPPFVELTFLRLDRVSLDACREAEYPHPLDVDNMPDLPPASAIPFWRSEVDDDRCKHS</sequence>
<dbReference type="RefSeq" id="WP_051645947.1">
    <property type="nucleotide sequence ID" value="NZ_BNAB01000021.1"/>
</dbReference>
<feature type="domain" description="Methyltransferase FkbM" evidence="1">
    <location>
        <begin position="135"/>
        <end position="198"/>
    </location>
</feature>